<comment type="caution">
    <text evidence="14">The sequence shown here is derived from an EMBL/GenBank/DDBJ whole genome shotgun (WGS) entry which is preliminary data.</text>
</comment>
<evidence type="ECO:0000259" key="13">
    <source>
        <dbReference type="Pfam" id="PF00275"/>
    </source>
</evidence>
<keyword evidence="8 12" id="KW-0131">Cell cycle</keyword>
<dbReference type="GO" id="GO:0051301">
    <property type="term" value="P:cell division"/>
    <property type="evidence" value="ECO:0007669"/>
    <property type="project" value="UniProtKB-KW"/>
</dbReference>
<dbReference type="HAMAP" id="MF_00111">
    <property type="entry name" value="MurA"/>
    <property type="match status" value="1"/>
</dbReference>
<dbReference type="EC" id="2.5.1.7" evidence="12"/>
<dbReference type="GO" id="GO:0005737">
    <property type="term" value="C:cytoplasm"/>
    <property type="evidence" value="ECO:0007669"/>
    <property type="project" value="UniProtKB-SubCell"/>
</dbReference>
<comment type="function">
    <text evidence="12">Cell wall formation. Adds enolpyruvyl to UDP-N-acetylglucosamine.</text>
</comment>
<dbReference type="NCBIfam" id="TIGR01072">
    <property type="entry name" value="murA"/>
    <property type="match status" value="1"/>
</dbReference>
<dbReference type="GO" id="GO:0019277">
    <property type="term" value="P:UDP-N-acetylgalactosamine biosynthetic process"/>
    <property type="evidence" value="ECO:0007669"/>
    <property type="project" value="InterPro"/>
</dbReference>
<dbReference type="CDD" id="cd01555">
    <property type="entry name" value="UdpNAET"/>
    <property type="match status" value="1"/>
</dbReference>
<keyword evidence="4 12" id="KW-0132">Cell division</keyword>
<organism evidence="14 15">
    <name type="scientific">Neomoorella thermoacetica</name>
    <name type="common">Clostridium thermoaceticum</name>
    <dbReference type="NCBI Taxonomy" id="1525"/>
    <lineage>
        <taxon>Bacteria</taxon>
        <taxon>Bacillati</taxon>
        <taxon>Bacillota</taxon>
        <taxon>Clostridia</taxon>
        <taxon>Neomoorellales</taxon>
        <taxon>Neomoorellaceae</taxon>
        <taxon>Neomoorella</taxon>
    </lineage>
</organism>
<evidence type="ECO:0000256" key="5">
    <source>
        <dbReference type="ARBA" id="ARBA00022679"/>
    </source>
</evidence>
<keyword evidence="5 12" id="KW-0808">Transferase</keyword>
<feature type="binding site" evidence="12">
    <location>
        <position position="304"/>
    </location>
    <ligand>
        <name>UDP-N-acetyl-alpha-D-glucosamine</name>
        <dbReference type="ChEBI" id="CHEBI:57705"/>
    </ligand>
</feature>
<dbReference type="AlphaFoldDB" id="A0A1J5JJN9"/>
<dbReference type="RefSeq" id="WP_071520450.1">
    <property type="nucleotide sequence ID" value="NZ_MIHH01000002.1"/>
</dbReference>
<reference evidence="14 15" key="1">
    <citation type="submission" date="2016-08" db="EMBL/GenBank/DDBJ databases">
        <title>Genome-based comparison of Moorella thermoacetic strains.</title>
        <authorList>
            <person name="Poehlein A."/>
            <person name="Bengelsdorf F.R."/>
            <person name="Esser C."/>
            <person name="Duerre P."/>
            <person name="Daniel R."/>
        </authorList>
    </citation>
    <scope>NUCLEOTIDE SEQUENCE [LARGE SCALE GENOMIC DNA]</scope>
    <source>
        <strain evidence="14 15">DSM 11768</strain>
    </source>
</reference>
<comment type="similarity">
    <text evidence="10 12">Belongs to the EPSP synthase family. MurA subfamily.</text>
</comment>
<evidence type="ECO:0000256" key="12">
    <source>
        <dbReference type="HAMAP-Rule" id="MF_00111"/>
    </source>
</evidence>
<feature type="active site" description="Proton donor" evidence="12">
    <location>
        <position position="116"/>
    </location>
</feature>
<comment type="caution">
    <text evidence="12">Lacks conserved residue(s) required for the propagation of feature annotation.</text>
</comment>
<gene>
    <name evidence="14" type="primary">murAA_2</name>
    <name evidence="12" type="synonym">murA</name>
    <name evidence="14" type="ORF">MOOR_05920</name>
</gene>
<dbReference type="EMBL" id="MIHH01000002">
    <property type="protein sequence ID" value="OIQ09750.1"/>
    <property type="molecule type" value="Genomic_DNA"/>
</dbReference>
<feature type="binding site" evidence="12">
    <location>
        <begin position="121"/>
        <end position="125"/>
    </location>
    <ligand>
        <name>UDP-N-acetyl-alpha-D-glucosamine</name>
        <dbReference type="ChEBI" id="CHEBI:57705"/>
    </ligand>
</feature>
<dbReference type="GO" id="GO:0008360">
    <property type="term" value="P:regulation of cell shape"/>
    <property type="evidence" value="ECO:0007669"/>
    <property type="project" value="UniProtKB-KW"/>
</dbReference>
<protein>
    <recommendedName>
        <fullName evidence="12">UDP-N-acetylglucosamine 1-carboxyvinyltransferase</fullName>
        <ecNumber evidence="12">2.5.1.7</ecNumber>
    </recommendedName>
    <alternativeName>
        <fullName evidence="12">Enoylpyruvate transferase</fullName>
    </alternativeName>
    <alternativeName>
        <fullName evidence="12">UDP-N-acetylglucosamine enolpyruvyl transferase</fullName>
        <shortName evidence="12">EPT</shortName>
    </alternativeName>
</protein>
<evidence type="ECO:0000256" key="6">
    <source>
        <dbReference type="ARBA" id="ARBA00022960"/>
    </source>
</evidence>
<dbReference type="UniPathway" id="UPA00219"/>
<evidence type="ECO:0000256" key="4">
    <source>
        <dbReference type="ARBA" id="ARBA00022618"/>
    </source>
</evidence>
<evidence type="ECO:0000313" key="14">
    <source>
        <dbReference type="EMBL" id="OIQ09750.1"/>
    </source>
</evidence>
<comment type="pathway">
    <text evidence="2 12">Cell wall biogenesis; peptidoglycan biosynthesis.</text>
</comment>
<dbReference type="InterPro" id="IPR036968">
    <property type="entry name" value="Enolpyruvate_Tfrase_sf"/>
</dbReference>
<comment type="catalytic activity">
    <reaction evidence="11 12">
        <text>phosphoenolpyruvate + UDP-N-acetyl-alpha-D-glucosamine = UDP-N-acetyl-3-O-(1-carboxyvinyl)-alpha-D-glucosamine + phosphate</text>
        <dbReference type="Rhea" id="RHEA:18681"/>
        <dbReference type="ChEBI" id="CHEBI:43474"/>
        <dbReference type="ChEBI" id="CHEBI:57705"/>
        <dbReference type="ChEBI" id="CHEBI:58702"/>
        <dbReference type="ChEBI" id="CHEBI:68483"/>
        <dbReference type="EC" id="2.5.1.7"/>
    </reaction>
</comment>
<evidence type="ECO:0000256" key="8">
    <source>
        <dbReference type="ARBA" id="ARBA00023306"/>
    </source>
</evidence>
<evidence type="ECO:0000256" key="3">
    <source>
        <dbReference type="ARBA" id="ARBA00022490"/>
    </source>
</evidence>
<dbReference type="SUPFAM" id="SSF55205">
    <property type="entry name" value="EPT/RTPC-like"/>
    <property type="match status" value="1"/>
</dbReference>
<dbReference type="GO" id="GO:0071555">
    <property type="term" value="P:cell wall organization"/>
    <property type="evidence" value="ECO:0007669"/>
    <property type="project" value="UniProtKB-KW"/>
</dbReference>
<dbReference type="FunFam" id="3.65.10.10:FF:000001">
    <property type="entry name" value="UDP-N-acetylglucosamine 1-carboxyvinyltransferase"/>
    <property type="match status" value="1"/>
</dbReference>
<evidence type="ECO:0000256" key="9">
    <source>
        <dbReference type="ARBA" id="ARBA00023316"/>
    </source>
</evidence>
<dbReference type="GO" id="GO:0009252">
    <property type="term" value="P:peptidoglycan biosynthetic process"/>
    <property type="evidence" value="ECO:0007669"/>
    <property type="project" value="UniProtKB-UniRule"/>
</dbReference>
<evidence type="ECO:0000256" key="11">
    <source>
        <dbReference type="ARBA" id="ARBA00047527"/>
    </source>
</evidence>
<dbReference type="InterPro" id="IPR001986">
    <property type="entry name" value="Enolpyruvate_Tfrase_dom"/>
</dbReference>
<keyword evidence="7 12" id="KW-0573">Peptidoglycan synthesis</keyword>
<feature type="binding site" evidence="12">
    <location>
        <position position="92"/>
    </location>
    <ligand>
        <name>UDP-N-acetyl-alpha-D-glucosamine</name>
        <dbReference type="ChEBI" id="CHEBI:57705"/>
    </ligand>
</feature>
<evidence type="ECO:0000256" key="2">
    <source>
        <dbReference type="ARBA" id="ARBA00004752"/>
    </source>
</evidence>
<sequence length="418" mass="45124">MEVLVINGGRRLEGEVVVQGAKNAALPIMAATLLATGECRLQRVPRLQDVSVMAAVIRSLGMKVEHRGEELLVAPESTVTPEVPAELMRQLRASNLVMGPLLGRWHYFRVPYPGGCAIGSRPMDLHIKGLMAMGAEVTEKLGYIEARTTGLRGTSFYLDFPSVGATENLMMAAALAEGVTTLYNAAREPEIVDLQNFLNAMGARIRGAGRDTIRIEGVRELKGCDYKIIPDRIEAGTFLAAAAATGGDVLVQDCQPEHLMAVLAKLREMGARIIIKKEAIRIQGPGRPRAVDCKTLPYPGFPTDMQPQFMALMSVADGTSIMVESIFENRFKHAAELRRLGADIKIEGRVAVINGVPGLSGSMVEASDLRAGAALVIAGLLAEGQTLVEGVHHLDRGYEQLEKRLGDLGADIQRLNKK</sequence>
<dbReference type="PANTHER" id="PTHR43783">
    <property type="entry name" value="UDP-N-ACETYLGLUCOSAMINE 1-CARBOXYVINYLTRANSFERASE"/>
    <property type="match status" value="1"/>
</dbReference>
<evidence type="ECO:0000313" key="15">
    <source>
        <dbReference type="Proteomes" id="UP000182743"/>
    </source>
</evidence>
<dbReference type="Gene3D" id="3.65.10.10">
    <property type="entry name" value="Enolpyruvate transferase domain"/>
    <property type="match status" value="2"/>
</dbReference>
<keyword evidence="3 12" id="KW-0963">Cytoplasm</keyword>
<evidence type="ECO:0000256" key="7">
    <source>
        <dbReference type="ARBA" id="ARBA00022984"/>
    </source>
</evidence>
<name>A0A1J5JJN9_NEOTH</name>
<feature type="domain" description="Enolpyruvate transferase" evidence="13">
    <location>
        <begin position="7"/>
        <end position="405"/>
    </location>
</feature>
<evidence type="ECO:0000256" key="1">
    <source>
        <dbReference type="ARBA" id="ARBA00004496"/>
    </source>
</evidence>
<accession>A0A1J5JJN9</accession>
<dbReference type="PANTHER" id="PTHR43783:SF1">
    <property type="entry name" value="UDP-N-ACETYLGLUCOSAMINE 1-CARBOXYVINYLTRANSFERASE"/>
    <property type="match status" value="1"/>
</dbReference>
<dbReference type="InterPro" id="IPR050068">
    <property type="entry name" value="MurA_subfamily"/>
</dbReference>
<feature type="binding site" evidence="12">
    <location>
        <position position="326"/>
    </location>
    <ligand>
        <name>UDP-N-acetyl-alpha-D-glucosamine</name>
        <dbReference type="ChEBI" id="CHEBI:57705"/>
    </ligand>
</feature>
<dbReference type="GO" id="GO:0008760">
    <property type="term" value="F:UDP-N-acetylglucosamine 1-carboxyvinyltransferase activity"/>
    <property type="evidence" value="ECO:0007669"/>
    <property type="project" value="UniProtKB-UniRule"/>
</dbReference>
<feature type="binding site" evidence="12">
    <location>
        <begin position="22"/>
        <end position="23"/>
    </location>
    <ligand>
        <name>phosphoenolpyruvate</name>
        <dbReference type="ChEBI" id="CHEBI:58702"/>
    </ligand>
</feature>
<dbReference type="Pfam" id="PF00275">
    <property type="entry name" value="EPSP_synthase"/>
    <property type="match status" value="1"/>
</dbReference>
<dbReference type="Proteomes" id="UP000182743">
    <property type="component" value="Unassembled WGS sequence"/>
</dbReference>
<dbReference type="InterPro" id="IPR013792">
    <property type="entry name" value="RNA3'P_cycl/enolpyr_Trfase_a/b"/>
</dbReference>
<keyword evidence="12" id="KW-0670">Pyruvate</keyword>
<feature type="modified residue" description="2-(S-cysteinyl)pyruvic acid O-phosphothioketal" evidence="12">
    <location>
        <position position="116"/>
    </location>
</feature>
<evidence type="ECO:0000256" key="10">
    <source>
        <dbReference type="ARBA" id="ARBA00038367"/>
    </source>
</evidence>
<dbReference type="NCBIfam" id="NF006873">
    <property type="entry name" value="PRK09369.1"/>
    <property type="match status" value="1"/>
</dbReference>
<comment type="subcellular location">
    <subcellularLocation>
        <location evidence="1 12">Cytoplasm</location>
    </subcellularLocation>
</comment>
<dbReference type="InterPro" id="IPR005750">
    <property type="entry name" value="UDP_GlcNAc_COvinyl_MurA"/>
</dbReference>
<keyword evidence="9 12" id="KW-0961">Cell wall biogenesis/degradation</keyword>
<keyword evidence="6 12" id="KW-0133">Cell shape</keyword>
<proteinExistence type="inferred from homology"/>